<dbReference type="GO" id="GO:0051287">
    <property type="term" value="F:NAD binding"/>
    <property type="evidence" value="ECO:0007669"/>
    <property type="project" value="InterPro"/>
</dbReference>
<dbReference type="GO" id="GO:0016618">
    <property type="term" value="F:hydroxypyruvate reductase [NAD(P)H] activity"/>
    <property type="evidence" value="ECO:0007669"/>
    <property type="project" value="TreeGrafter"/>
</dbReference>
<dbReference type="SUPFAM" id="SSF51735">
    <property type="entry name" value="NAD(P)-binding Rossmann-fold domains"/>
    <property type="match status" value="1"/>
</dbReference>
<name>A0A158KFE7_9BURK</name>
<keyword evidence="5" id="KW-1185">Reference proteome</keyword>
<keyword evidence="1" id="KW-0560">Oxidoreductase</keyword>
<dbReference type="PANTHER" id="PTHR10996">
    <property type="entry name" value="2-HYDROXYACID DEHYDROGENASE-RELATED"/>
    <property type="match status" value="1"/>
</dbReference>
<dbReference type="GO" id="GO:0030267">
    <property type="term" value="F:glyoxylate reductase (NADPH) activity"/>
    <property type="evidence" value="ECO:0007669"/>
    <property type="project" value="TreeGrafter"/>
</dbReference>
<reference evidence="4" key="1">
    <citation type="submission" date="2016-01" db="EMBL/GenBank/DDBJ databases">
        <authorList>
            <person name="Peeters C."/>
        </authorList>
    </citation>
    <scope>NUCLEOTIDE SEQUENCE [LARGE SCALE GENOMIC DNA]</scope>
    <source>
        <strain evidence="4">LMG 22937</strain>
    </source>
</reference>
<dbReference type="GO" id="GO:0005829">
    <property type="term" value="C:cytosol"/>
    <property type="evidence" value="ECO:0007669"/>
    <property type="project" value="TreeGrafter"/>
</dbReference>
<dbReference type="InterPro" id="IPR050223">
    <property type="entry name" value="D-isomer_2-hydroxyacid_DH"/>
</dbReference>
<organism evidence="4 5">
    <name type="scientific">Caballeronia terrestris</name>
    <dbReference type="NCBI Taxonomy" id="1226301"/>
    <lineage>
        <taxon>Bacteria</taxon>
        <taxon>Pseudomonadati</taxon>
        <taxon>Pseudomonadota</taxon>
        <taxon>Betaproteobacteria</taxon>
        <taxon>Burkholderiales</taxon>
        <taxon>Burkholderiaceae</taxon>
        <taxon>Caballeronia</taxon>
    </lineage>
</organism>
<sequence>MRAFSLRAELKRYCATAFPDHLIRHIIHRMTHVHFRARRDERRREAEDIAVRHRARNHAAFDLPYYDDVVRLAQDSDVLILTCPLSPATRHLVDAAVIDALGPRGFIVNISRGPVIDEMARVAALAADRIAGAALDVFEQEPAVPEALIQDRRLVPYAAYRLGG</sequence>
<protein>
    <submittedName>
        <fullName evidence="4">D-isomer specific 2-hydroxyacid dehydrogenase</fullName>
    </submittedName>
</protein>
<dbReference type="Gene3D" id="3.40.50.720">
    <property type="entry name" value="NAD(P)-binding Rossmann-like Domain"/>
    <property type="match status" value="1"/>
</dbReference>
<accession>A0A158KFE7</accession>
<dbReference type="AlphaFoldDB" id="A0A158KFE7"/>
<keyword evidence="2" id="KW-0520">NAD</keyword>
<dbReference type="EMBL" id="FCOL02000050">
    <property type="protein sequence ID" value="SAL79463.1"/>
    <property type="molecule type" value="Genomic_DNA"/>
</dbReference>
<evidence type="ECO:0000256" key="1">
    <source>
        <dbReference type="ARBA" id="ARBA00023002"/>
    </source>
</evidence>
<dbReference type="PANTHER" id="PTHR10996:SF178">
    <property type="entry name" value="2-HYDROXYACID DEHYDROGENASE YGL185C-RELATED"/>
    <property type="match status" value="1"/>
</dbReference>
<proteinExistence type="predicted"/>
<dbReference type="InterPro" id="IPR006140">
    <property type="entry name" value="D-isomer_DH_NAD-bd"/>
</dbReference>
<evidence type="ECO:0000313" key="5">
    <source>
        <dbReference type="Proteomes" id="UP000054925"/>
    </source>
</evidence>
<dbReference type="Proteomes" id="UP000054925">
    <property type="component" value="Unassembled WGS sequence"/>
</dbReference>
<feature type="domain" description="D-isomer specific 2-hydroxyacid dehydrogenase NAD-binding" evidence="3">
    <location>
        <begin position="56"/>
        <end position="153"/>
    </location>
</feature>
<evidence type="ECO:0000313" key="4">
    <source>
        <dbReference type="EMBL" id="SAL79463.1"/>
    </source>
</evidence>
<dbReference type="InterPro" id="IPR036291">
    <property type="entry name" value="NAD(P)-bd_dom_sf"/>
</dbReference>
<evidence type="ECO:0000259" key="3">
    <source>
        <dbReference type="Pfam" id="PF02826"/>
    </source>
</evidence>
<gene>
    <name evidence="4" type="ORF">AWB67_05453</name>
</gene>
<comment type="caution">
    <text evidence="4">The sequence shown here is derived from an EMBL/GenBank/DDBJ whole genome shotgun (WGS) entry which is preliminary data.</text>
</comment>
<evidence type="ECO:0000256" key="2">
    <source>
        <dbReference type="ARBA" id="ARBA00023027"/>
    </source>
</evidence>
<dbReference type="Pfam" id="PF02826">
    <property type="entry name" value="2-Hacid_dh_C"/>
    <property type="match status" value="1"/>
</dbReference>